<keyword evidence="1" id="KW-1133">Transmembrane helix</keyword>
<evidence type="ECO:0000313" key="2">
    <source>
        <dbReference type="EMBL" id="HIT74507.1"/>
    </source>
</evidence>
<evidence type="ECO:0008006" key="4">
    <source>
        <dbReference type="Google" id="ProtNLM"/>
    </source>
</evidence>
<organism evidence="2 3">
    <name type="scientific">Candidatus Avipropionibacterium avicola</name>
    <dbReference type="NCBI Taxonomy" id="2840701"/>
    <lineage>
        <taxon>Bacteria</taxon>
        <taxon>Bacillati</taxon>
        <taxon>Actinomycetota</taxon>
        <taxon>Actinomycetes</taxon>
        <taxon>Propionibacteriales</taxon>
        <taxon>Propionibacteriaceae</taxon>
        <taxon>Propionibacteriaceae incertae sedis</taxon>
        <taxon>Candidatus Avipropionibacterium</taxon>
    </lineage>
</organism>
<dbReference type="AlphaFoldDB" id="A0A9D1KM88"/>
<sequence length="276" mass="29032">MGAPQRRNGSAVVIVVCIGLFLVLLAVVNPLGDRLIAAGLPAPAFAVILTIAAVVLIGTPLVTAFRARTGRSHELAATQAPALEQWARGSGWQPTTWPSPDPPTILQRARLGSSRPLAVFGGRLAGRPAWTMSWEQSFSNLGSPVTDRMVSLALVVEGLPPNATFAIGKASAPGSGWRGRMPARWAGTPPLALVRIAPQQPWGLTRTMVWPGQGVPPPQEWAGIAAELDALRGWLLLQDGRLEVSALLWDASVSPDRLLGLAASAIDLVGGGEPMR</sequence>
<protein>
    <recommendedName>
        <fullName evidence="4">DUF3137 domain-containing protein</fullName>
    </recommendedName>
</protein>
<evidence type="ECO:0000313" key="3">
    <source>
        <dbReference type="Proteomes" id="UP000886842"/>
    </source>
</evidence>
<keyword evidence="1" id="KW-0472">Membrane</keyword>
<feature type="transmembrane region" description="Helical" evidence="1">
    <location>
        <begin position="12"/>
        <end position="32"/>
    </location>
</feature>
<reference evidence="2" key="1">
    <citation type="submission" date="2020-10" db="EMBL/GenBank/DDBJ databases">
        <authorList>
            <person name="Gilroy R."/>
        </authorList>
    </citation>
    <scope>NUCLEOTIDE SEQUENCE</scope>
    <source>
        <strain evidence="2">ChiGjej1B1-24693</strain>
    </source>
</reference>
<dbReference type="Proteomes" id="UP000886842">
    <property type="component" value="Unassembled WGS sequence"/>
</dbReference>
<dbReference type="EMBL" id="DVLP01000081">
    <property type="protein sequence ID" value="HIT74507.1"/>
    <property type="molecule type" value="Genomic_DNA"/>
</dbReference>
<comment type="caution">
    <text evidence="2">The sequence shown here is derived from an EMBL/GenBank/DDBJ whole genome shotgun (WGS) entry which is preliminary data.</text>
</comment>
<accession>A0A9D1KM88</accession>
<proteinExistence type="predicted"/>
<name>A0A9D1KM88_9ACTN</name>
<keyword evidence="1" id="KW-0812">Transmembrane</keyword>
<evidence type="ECO:0000256" key="1">
    <source>
        <dbReference type="SAM" id="Phobius"/>
    </source>
</evidence>
<reference evidence="2" key="2">
    <citation type="journal article" date="2021" name="PeerJ">
        <title>Extensive microbial diversity within the chicken gut microbiome revealed by metagenomics and culture.</title>
        <authorList>
            <person name="Gilroy R."/>
            <person name="Ravi A."/>
            <person name="Getino M."/>
            <person name="Pursley I."/>
            <person name="Horton D.L."/>
            <person name="Alikhan N.F."/>
            <person name="Baker D."/>
            <person name="Gharbi K."/>
            <person name="Hall N."/>
            <person name="Watson M."/>
            <person name="Adriaenssens E.M."/>
            <person name="Foster-Nyarko E."/>
            <person name="Jarju S."/>
            <person name="Secka A."/>
            <person name="Antonio M."/>
            <person name="Oren A."/>
            <person name="Chaudhuri R.R."/>
            <person name="La Ragione R."/>
            <person name="Hildebrand F."/>
            <person name="Pallen M.J."/>
        </authorList>
    </citation>
    <scope>NUCLEOTIDE SEQUENCE</scope>
    <source>
        <strain evidence="2">ChiGjej1B1-24693</strain>
    </source>
</reference>
<gene>
    <name evidence="2" type="ORF">IAA98_02885</name>
</gene>
<feature type="transmembrane region" description="Helical" evidence="1">
    <location>
        <begin position="44"/>
        <end position="65"/>
    </location>
</feature>